<dbReference type="PANTHER" id="PTHR43520">
    <property type="entry name" value="ATP7, ISOFORM B"/>
    <property type="match status" value="1"/>
</dbReference>
<dbReference type="CDD" id="cd02094">
    <property type="entry name" value="P-type_ATPase_Cu-like"/>
    <property type="match status" value="1"/>
</dbReference>
<dbReference type="InterPro" id="IPR036412">
    <property type="entry name" value="HAD-like_sf"/>
</dbReference>
<feature type="transmembrane region" description="Helical" evidence="10">
    <location>
        <begin position="192"/>
        <end position="211"/>
    </location>
</feature>
<dbReference type="Pfam" id="PF00122">
    <property type="entry name" value="E1-E2_ATPase"/>
    <property type="match status" value="1"/>
</dbReference>
<dbReference type="SUPFAM" id="SSF56784">
    <property type="entry name" value="HAD-like"/>
    <property type="match status" value="1"/>
</dbReference>
<evidence type="ECO:0000256" key="7">
    <source>
        <dbReference type="ARBA" id="ARBA00022967"/>
    </source>
</evidence>
<dbReference type="InterPro" id="IPR008250">
    <property type="entry name" value="ATPase_P-typ_transduc_dom_A_sf"/>
</dbReference>
<dbReference type="PRINTS" id="PR00119">
    <property type="entry name" value="CATATPASE"/>
</dbReference>
<dbReference type="Gene3D" id="3.30.70.100">
    <property type="match status" value="1"/>
</dbReference>
<keyword evidence="5 10" id="KW-0547">Nucleotide-binding</keyword>
<protein>
    <submittedName>
        <fullName evidence="12">Copper-translocating P-type ATPase</fullName>
    </submittedName>
</protein>
<evidence type="ECO:0000313" key="13">
    <source>
        <dbReference type="Proteomes" id="UP000288279"/>
    </source>
</evidence>
<dbReference type="FunFam" id="2.70.150.10:FF:000002">
    <property type="entry name" value="Copper-transporting ATPase 1, putative"/>
    <property type="match status" value="1"/>
</dbReference>
<evidence type="ECO:0000256" key="9">
    <source>
        <dbReference type="ARBA" id="ARBA00023136"/>
    </source>
</evidence>
<keyword evidence="9 10" id="KW-0472">Membrane</keyword>
<evidence type="ECO:0000256" key="5">
    <source>
        <dbReference type="ARBA" id="ARBA00022741"/>
    </source>
</evidence>
<dbReference type="InterPro" id="IPR017969">
    <property type="entry name" value="Heavy-metal-associated_CS"/>
</dbReference>
<dbReference type="CDD" id="cd00371">
    <property type="entry name" value="HMA"/>
    <property type="match status" value="1"/>
</dbReference>
<organism evidence="12 13">
    <name type="scientific">Pseudidiomarina taiwanensis</name>
    <dbReference type="NCBI Taxonomy" id="337250"/>
    <lineage>
        <taxon>Bacteria</taxon>
        <taxon>Pseudomonadati</taxon>
        <taxon>Pseudomonadota</taxon>
        <taxon>Gammaproteobacteria</taxon>
        <taxon>Alteromonadales</taxon>
        <taxon>Idiomarinaceae</taxon>
        <taxon>Pseudidiomarina</taxon>
    </lineage>
</organism>
<keyword evidence="3 10" id="KW-0812">Transmembrane</keyword>
<dbReference type="GO" id="GO:0043682">
    <property type="term" value="F:P-type divalent copper transporter activity"/>
    <property type="evidence" value="ECO:0007669"/>
    <property type="project" value="TreeGrafter"/>
</dbReference>
<keyword evidence="13" id="KW-1185">Reference proteome</keyword>
<dbReference type="Proteomes" id="UP000288279">
    <property type="component" value="Unassembled WGS sequence"/>
</dbReference>
<dbReference type="AlphaFoldDB" id="A0A432ZJV5"/>
<comment type="subcellular location">
    <subcellularLocation>
        <location evidence="10">Cell membrane</location>
    </subcellularLocation>
    <subcellularLocation>
        <location evidence="1">Endomembrane system</location>
        <topology evidence="1">Multi-pass membrane protein</topology>
    </subcellularLocation>
</comment>
<feature type="transmembrane region" description="Helical" evidence="10">
    <location>
        <begin position="380"/>
        <end position="397"/>
    </location>
</feature>
<dbReference type="InterPro" id="IPR023298">
    <property type="entry name" value="ATPase_P-typ_TM_dom_sf"/>
</dbReference>
<dbReference type="NCBIfam" id="TIGR01511">
    <property type="entry name" value="ATPase-IB1_Cu"/>
    <property type="match status" value="1"/>
</dbReference>
<feature type="transmembrane region" description="Helical" evidence="10">
    <location>
        <begin position="688"/>
        <end position="705"/>
    </location>
</feature>
<dbReference type="SUPFAM" id="SSF81665">
    <property type="entry name" value="Calcium ATPase, transmembrane domain M"/>
    <property type="match status" value="1"/>
</dbReference>
<dbReference type="PROSITE" id="PS00154">
    <property type="entry name" value="ATPASE_E1_E2"/>
    <property type="match status" value="1"/>
</dbReference>
<dbReference type="SFLD" id="SFLDS00003">
    <property type="entry name" value="Haloacid_Dehalogenase"/>
    <property type="match status" value="1"/>
</dbReference>
<dbReference type="InterPro" id="IPR023299">
    <property type="entry name" value="ATPase_P-typ_cyto_dom_N"/>
</dbReference>
<dbReference type="Gene3D" id="2.70.150.10">
    <property type="entry name" value="Calcium-transporting ATPase, cytoplasmic transduction domain A"/>
    <property type="match status" value="1"/>
</dbReference>
<dbReference type="Gene3D" id="3.40.50.1000">
    <property type="entry name" value="HAD superfamily/HAD-like"/>
    <property type="match status" value="1"/>
</dbReference>
<proteinExistence type="inferred from homology"/>
<dbReference type="SUPFAM" id="SSF81653">
    <property type="entry name" value="Calcium ATPase, transduction domain A"/>
    <property type="match status" value="1"/>
</dbReference>
<keyword evidence="8 10" id="KW-1133">Transmembrane helix</keyword>
<evidence type="ECO:0000313" key="12">
    <source>
        <dbReference type="EMBL" id="RUO78297.1"/>
    </source>
</evidence>
<dbReference type="GO" id="GO:0005524">
    <property type="term" value="F:ATP binding"/>
    <property type="evidence" value="ECO:0007669"/>
    <property type="project" value="UniProtKB-UniRule"/>
</dbReference>
<gene>
    <name evidence="12" type="ORF">CWI83_04490</name>
</gene>
<dbReference type="SFLD" id="SFLDF00027">
    <property type="entry name" value="p-type_atpase"/>
    <property type="match status" value="1"/>
</dbReference>
<dbReference type="SUPFAM" id="SSF55008">
    <property type="entry name" value="HMA, heavy metal-associated domain"/>
    <property type="match status" value="1"/>
</dbReference>
<evidence type="ECO:0000256" key="6">
    <source>
        <dbReference type="ARBA" id="ARBA00022840"/>
    </source>
</evidence>
<keyword evidence="6 10" id="KW-0067">ATP-binding</keyword>
<dbReference type="PROSITE" id="PS01047">
    <property type="entry name" value="HMA_1"/>
    <property type="match status" value="1"/>
</dbReference>
<evidence type="ECO:0000259" key="11">
    <source>
        <dbReference type="PROSITE" id="PS50846"/>
    </source>
</evidence>
<dbReference type="NCBIfam" id="TIGR01525">
    <property type="entry name" value="ATPase-IB_hvy"/>
    <property type="match status" value="1"/>
</dbReference>
<name>A0A432ZJV5_9GAMM</name>
<evidence type="ECO:0000256" key="1">
    <source>
        <dbReference type="ARBA" id="ARBA00004127"/>
    </source>
</evidence>
<dbReference type="EMBL" id="PIQG01000002">
    <property type="protein sequence ID" value="RUO78297.1"/>
    <property type="molecule type" value="Genomic_DNA"/>
</dbReference>
<dbReference type="GO" id="GO:0005886">
    <property type="term" value="C:plasma membrane"/>
    <property type="evidence" value="ECO:0007669"/>
    <property type="project" value="UniProtKB-SubCell"/>
</dbReference>
<accession>A0A432ZJV5</accession>
<dbReference type="InterPro" id="IPR027256">
    <property type="entry name" value="P-typ_ATPase_IB"/>
</dbReference>
<evidence type="ECO:0000256" key="8">
    <source>
        <dbReference type="ARBA" id="ARBA00022989"/>
    </source>
</evidence>
<dbReference type="InterPro" id="IPR036163">
    <property type="entry name" value="HMA_dom_sf"/>
</dbReference>
<feature type="transmembrane region" description="Helical" evidence="10">
    <location>
        <begin position="711"/>
        <end position="729"/>
    </location>
</feature>
<feature type="transmembrane region" description="Helical" evidence="10">
    <location>
        <begin position="98"/>
        <end position="118"/>
    </location>
</feature>
<dbReference type="SFLD" id="SFLDG00002">
    <property type="entry name" value="C1.7:_P-type_atpase_like"/>
    <property type="match status" value="1"/>
</dbReference>
<dbReference type="InterPro" id="IPR059000">
    <property type="entry name" value="ATPase_P-type_domA"/>
</dbReference>
<evidence type="ECO:0000256" key="2">
    <source>
        <dbReference type="ARBA" id="ARBA00006024"/>
    </source>
</evidence>
<dbReference type="GO" id="GO:0012505">
    <property type="term" value="C:endomembrane system"/>
    <property type="evidence" value="ECO:0007669"/>
    <property type="project" value="UniProtKB-SubCell"/>
</dbReference>
<feature type="transmembrane region" description="Helical" evidence="10">
    <location>
        <begin position="346"/>
        <end position="368"/>
    </location>
</feature>
<dbReference type="InterPro" id="IPR006121">
    <property type="entry name" value="HMA_dom"/>
</dbReference>
<keyword evidence="10" id="KW-1003">Cell membrane</keyword>
<sequence>MATTTASEQLQLQLVGMSCAGCAKRIDKALRELPNVTEVEVNFATEMATVTGHDLAAKPLIHAVTKVGFGASEIEPNSDLSEYDQAHEVYQTQQFRKFIVAAVLSLPLLYTMFSHFSLTQAVPVPELLLSPWFQLLLATPVQFGVGWQFYRGAYLALRSGTSNMDVLVALGTSAAYGYSVYLGFFADVADHGLYFETSAMLITLIVLGKWFEARAKGRSSAAIRELLKLQPNRALKQNDAGEFEAVAIESLEHGDTILIKPGAQIPTDARVTQGNSSVNEAMLTGESMPVDKTAGSQLFAGTLNQSGALYAEVTARGQDTLLAQIIHTVRQAQSSKAPIQRLADRVAGVFVPCVIAIASATFLLWWFYLAPSVLEAALKASIAVLVIACPCALGLATPTSIMAGSGRAAQLGVLFKHSRALEQAYQVDTIVFDKTGTVTRGEPTLTDLEIAAKMEASEVHALAYALESHSDHPLAQALVNGLADKPRVQLSLSDYQNHSGQGVSAMYGEQHVRLGSAKFIRQFATLSSAWQEQIQQLEQVGKTVVLLAREQELLGLFALSDTLRDEATSILTQLGQHYRLVLLSGDNHATVAAVAAELGMTDFFAEVMPKQKASVIAELQQQGHQVAMVGDGINDAPALATADLGIAMGKGSGVALETADVALLRDDLNALPRVFNLSRKTNRNIKQNLFWAFAYNSLGIPIAASGLLAPWLAGAAMALSSISVVINALRLQRMKV</sequence>
<comment type="similarity">
    <text evidence="2 10">Belongs to the cation transport ATPase (P-type) (TC 3.A.3) family. Type IB subfamily.</text>
</comment>
<dbReference type="InterPro" id="IPR044492">
    <property type="entry name" value="P_typ_ATPase_HD_dom"/>
</dbReference>
<dbReference type="InterPro" id="IPR023214">
    <property type="entry name" value="HAD_sf"/>
</dbReference>
<feature type="domain" description="HMA" evidence="11">
    <location>
        <begin position="8"/>
        <end position="72"/>
    </location>
</feature>
<dbReference type="PRINTS" id="PR00943">
    <property type="entry name" value="CUATPASE"/>
</dbReference>
<dbReference type="InterPro" id="IPR018303">
    <property type="entry name" value="ATPase_P-typ_P_site"/>
</dbReference>
<dbReference type="NCBIfam" id="TIGR01494">
    <property type="entry name" value="ATPase_P-type"/>
    <property type="match status" value="1"/>
</dbReference>
<evidence type="ECO:0000256" key="3">
    <source>
        <dbReference type="ARBA" id="ARBA00022692"/>
    </source>
</evidence>
<evidence type="ECO:0000256" key="4">
    <source>
        <dbReference type="ARBA" id="ARBA00022723"/>
    </source>
</evidence>
<keyword evidence="7" id="KW-1278">Translocase</keyword>
<dbReference type="Gene3D" id="3.40.1110.10">
    <property type="entry name" value="Calcium-transporting ATPase, cytoplasmic domain N"/>
    <property type="match status" value="1"/>
</dbReference>
<dbReference type="GO" id="GO:0005507">
    <property type="term" value="F:copper ion binding"/>
    <property type="evidence" value="ECO:0007669"/>
    <property type="project" value="TreeGrafter"/>
</dbReference>
<dbReference type="GO" id="GO:0016887">
    <property type="term" value="F:ATP hydrolysis activity"/>
    <property type="evidence" value="ECO:0007669"/>
    <property type="project" value="InterPro"/>
</dbReference>
<dbReference type="Pfam" id="PF00702">
    <property type="entry name" value="Hydrolase"/>
    <property type="match status" value="1"/>
</dbReference>
<comment type="caution">
    <text evidence="12">The sequence shown here is derived from an EMBL/GenBank/DDBJ whole genome shotgun (WGS) entry which is preliminary data.</text>
</comment>
<dbReference type="RefSeq" id="WP_126826329.1">
    <property type="nucleotide sequence ID" value="NZ_PIQG01000002.1"/>
</dbReference>
<feature type="transmembrane region" description="Helical" evidence="10">
    <location>
        <begin position="162"/>
        <end position="186"/>
    </location>
</feature>
<dbReference type="PANTHER" id="PTHR43520:SF8">
    <property type="entry name" value="P-TYPE CU(+) TRANSPORTER"/>
    <property type="match status" value="1"/>
</dbReference>
<dbReference type="OrthoDB" id="9814270at2"/>
<feature type="transmembrane region" description="Helical" evidence="10">
    <location>
        <begin position="130"/>
        <end position="150"/>
    </location>
</feature>
<reference evidence="12 13" key="1">
    <citation type="journal article" date="2011" name="Front. Microbiol.">
        <title>Genomic signatures of strain selection and enhancement in Bacillus atrophaeus var. globigii, a historical biowarfare simulant.</title>
        <authorList>
            <person name="Gibbons H.S."/>
            <person name="Broomall S.M."/>
            <person name="McNew L.A."/>
            <person name="Daligault H."/>
            <person name="Chapman C."/>
            <person name="Bruce D."/>
            <person name="Karavis M."/>
            <person name="Krepps M."/>
            <person name="McGregor P.A."/>
            <person name="Hong C."/>
            <person name="Park K.H."/>
            <person name="Akmal A."/>
            <person name="Feldman A."/>
            <person name="Lin J.S."/>
            <person name="Chang W.E."/>
            <person name="Higgs B.W."/>
            <person name="Demirev P."/>
            <person name="Lindquist J."/>
            <person name="Liem A."/>
            <person name="Fochler E."/>
            <person name="Read T.D."/>
            <person name="Tapia R."/>
            <person name="Johnson S."/>
            <person name="Bishop-Lilly K.A."/>
            <person name="Detter C."/>
            <person name="Han C."/>
            <person name="Sozhamannan S."/>
            <person name="Rosenzweig C.N."/>
            <person name="Skowronski E.W."/>
        </authorList>
    </citation>
    <scope>NUCLEOTIDE SEQUENCE [LARGE SCALE GENOMIC DNA]</scope>
    <source>
        <strain evidence="12 13">PIT1</strain>
    </source>
</reference>
<evidence type="ECO:0000256" key="10">
    <source>
        <dbReference type="RuleBase" id="RU362081"/>
    </source>
</evidence>
<keyword evidence="4 10" id="KW-0479">Metal-binding</keyword>
<dbReference type="InterPro" id="IPR001757">
    <property type="entry name" value="P_typ_ATPase"/>
</dbReference>
<dbReference type="PROSITE" id="PS50846">
    <property type="entry name" value="HMA_2"/>
    <property type="match status" value="1"/>
</dbReference>
<dbReference type="GO" id="GO:0055070">
    <property type="term" value="P:copper ion homeostasis"/>
    <property type="evidence" value="ECO:0007669"/>
    <property type="project" value="TreeGrafter"/>
</dbReference>
<dbReference type="Pfam" id="PF00403">
    <property type="entry name" value="HMA"/>
    <property type="match status" value="1"/>
</dbReference>